<sequence length="37" mass="4077">MTAPTTKLPPSYQFEGGINQKSSANVNYMLKFEVNVA</sequence>
<reference evidence="1" key="1">
    <citation type="submission" date="2021-02" db="EMBL/GenBank/DDBJ databases">
        <authorList>
            <person name="Nowell W R."/>
        </authorList>
    </citation>
    <scope>NUCLEOTIDE SEQUENCE</scope>
</reference>
<gene>
    <name evidence="1" type="ORF">OXD698_LOCUS14977</name>
</gene>
<organism evidence="1 2">
    <name type="scientific">Adineta steineri</name>
    <dbReference type="NCBI Taxonomy" id="433720"/>
    <lineage>
        <taxon>Eukaryota</taxon>
        <taxon>Metazoa</taxon>
        <taxon>Spiralia</taxon>
        <taxon>Gnathifera</taxon>
        <taxon>Rotifera</taxon>
        <taxon>Eurotatoria</taxon>
        <taxon>Bdelloidea</taxon>
        <taxon>Adinetida</taxon>
        <taxon>Adinetidae</taxon>
        <taxon>Adineta</taxon>
    </lineage>
</organism>
<proteinExistence type="predicted"/>
<comment type="caution">
    <text evidence="1">The sequence shown here is derived from an EMBL/GenBank/DDBJ whole genome shotgun (WGS) entry which is preliminary data.</text>
</comment>
<protein>
    <submittedName>
        <fullName evidence="1">Uncharacterized protein</fullName>
    </submittedName>
</protein>
<dbReference type="EMBL" id="CAJOAZ010000967">
    <property type="protein sequence ID" value="CAF3742714.1"/>
    <property type="molecule type" value="Genomic_DNA"/>
</dbReference>
<accession>A0A818XM73</accession>
<dbReference type="Proteomes" id="UP000663844">
    <property type="component" value="Unassembled WGS sequence"/>
</dbReference>
<evidence type="ECO:0000313" key="2">
    <source>
        <dbReference type="Proteomes" id="UP000663844"/>
    </source>
</evidence>
<name>A0A818XM73_9BILA</name>
<evidence type="ECO:0000313" key="1">
    <source>
        <dbReference type="EMBL" id="CAF3742714.1"/>
    </source>
</evidence>
<feature type="non-terminal residue" evidence="1">
    <location>
        <position position="37"/>
    </location>
</feature>
<dbReference type="AlphaFoldDB" id="A0A818XM73"/>